<dbReference type="SUPFAM" id="SSF103190">
    <property type="entry name" value="Sensory domain-like"/>
    <property type="match status" value="1"/>
</dbReference>
<evidence type="ECO:0000313" key="11">
    <source>
        <dbReference type="EMBL" id="MFC5671454.1"/>
    </source>
</evidence>
<dbReference type="InterPro" id="IPR029151">
    <property type="entry name" value="Sensor-like_sf"/>
</dbReference>
<evidence type="ECO:0000256" key="7">
    <source>
        <dbReference type="SAM" id="MobiDB-lite"/>
    </source>
</evidence>
<feature type="domain" description="PPM-type phosphatase" evidence="10">
    <location>
        <begin position="577"/>
        <end position="797"/>
    </location>
</feature>
<dbReference type="PANTHER" id="PTHR43156">
    <property type="entry name" value="STAGE II SPORULATION PROTEIN E-RELATED"/>
    <property type="match status" value="1"/>
</dbReference>
<dbReference type="InterPro" id="IPR003594">
    <property type="entry name" value="HATPase_dom"/>
</dbReference>
<dbReference type="Gene3D" id="3.30.450.20">
    <property type="entry name" value="PAS domain"/>
    <property type="match status" value="2"/>
</dbReference>
<keyword evidence="5 8" id="KW-1133">Transmembrane helix</keyword>
<dbReference type="InterPro" id="IPR036890">
    <property type="entry name" value="HATPase_C_sf"/>
</dbReference>
<dbReference type="EMBL" id="JBHSPC010000038">
    <property type="protein sequence ID" value="MFC5671454.1"/>
    <property type="molecule type" value="Genomic_DNA"/>
</dbReference>
<feature type="transmembrane region" description="Helical" evidence="8">
    <location>
        <begin position="222"/>
        <end position="243"/>
    </location>
</feature>
<dbReference type="SUPFAM" id="SSF55874">
    <property type="entry name" value="ATPase domain of HSP90 chaperone/DNA topoisomerase II/histidine kinase"/>
    <property type="match status" value="1"/>
</dbReference>
<comment type="subcellular location">
    <subcellularLocation>
        <location evidence="1">Cell membrane</location>
        <topology evidence="1">Multi-pass membrane protein</topology>
    </subcellularLocation>
</comment>
<evidence type="ECO:0000259" key="10">
    <source>
        <dbReference type="SMART" id="SM00331"/>
    </source>
</evidence>
<proteinExistence type="predicted"/>
<dbReference type="InterPro" id="IPR052016">
    <property type="entry name" value="Bact_Sigma-Reg"/>
</dbReference>
<dbReference type="CDD" id="cd16936">
    <property type="entry name" value="HATPase_RsbW-like"/>
    <property type="match status" value="1"/>
</dbReference>
<keyword evidence="2" id="KW-1003">Cell membrane</keyword>
<evidence type="ECO:0000256" key="3">
    <source>
        <dbReference type="ARBA" id="ARBA00022692"/>
    </source>
</evidence>
<dbReference type="SMART" id="SM00065">
    <property type="entry name" value="GAF"/>
    <property type="match status" value="1"/>
</dbReference>
<dbReference type="InterPro" id="IPR036457">
    <property type="entry name" value="PPM-type-like_dom_sf"/>
</dbReference>
<dbReference type="InterPro" id="IPR033463">
    <property type="entry name" value="sCache_3"/>
</dbReference>
<protein>
    <submittedName>
        <fullName evidence="11">SpoIIE family protein phosphatase</fullName>
    </submittedName>
</protein>
<evidence type="ECO:0000256" key="8">
    <source>
        <dbReference type="SAM" id="Phobius"/>
    </source>
</evidence>
<evidence type="ECO:0000313" key="12">
    <source>
        <dbReference type="Proteomes" id="UP001596183"/>
    </source>
</evidence>
<comment type="caution">
    <text evidence="11">The sequence shown here is derived from an EMBL/GenBank/DDBJ whole genome shotgun (WGS) entry which is preliminary data.</text>
</comment>
<dbReference type="InterPro" id="IPR003018">
    <property type="entry name" value="GAF"/>
</dbReference>
<dbReference type="InterPro" id="IPR029016">
    <property type="entry name" value="GAF-like_dom_sf"/>
</dbReference>
<dbReference type="SMART" id="SM00331">
    <property type="entry name" value="PP2C_SIG"/>
    <property type="match status" value="1"/>
</dbReference>
<dbReference type="InterPro" id="IPR001932">
    <property type="entry name" value="PPM-type_phosphatase-like_dom"/>
</dbReference>
<dbReference type="SUPFAM" id="SSF55781">
    <property type="entry name" value="GAF domain-like"/>
    <property type="match status" value="1"/>
</dbReference>
<dbReference type="Pfam" id="PF13185">
    <property type="entry name" value="GAF_2"/>
    <property type="match status" value="1"/>
</dbReference>
<dbReference type="Proteomes" id="UP001596183">
    <property type="component" value="Unassembled WGS sequence"/>
</dbReference>
<feature type="domain" description="GAF" evidence="9">
    <location>
        <begin position="417"/>
        <end position="559"/>
    </location>
</feature>
<keyword evidence="12" id="KW-1185">Reference proteome</keyword>
<keyword evidence="4" id="KW-0378">Hydrolase</keyword>
<feature type="region of interest" description="Disordered" evidence="7">
    <location>
        <begin position="1"/>
        <end position="54"/>
    </location>
</feature>
<organism evidence="11 12">
    <name type="scientific">Streptomyces incanus</name>
    <dbReference type="NCBI Taxonomy" id="887453"/>
    <lineage>
        <taxon>Bacteria</taxon>
        <taxon>Bacillati</taxon>
        <taxon>Actinomycetota</taxon>
        <taxon>Actinomycetes</taxon>
        <taxon>Kitasatosporales</taxon>
        <taxon>Streptomycetaceae</taxon>
        <taxon>Streptomyces</taxon>
    </lineage>
</organism>
<name>A0ABW0XPA3_9ACTN</name>
<feature type="transmembrane region" description="Helical" evidence="8">
    <location>
        <begin position="62"/>
        <end position="87"/>
    </location>
</feature>
<dbReference type="Pfam" id="PF07228">
    <property type="entry name" value="SpoIIE"/>
    <property type="match status" value="1"/>
</dbReference>
<keyword evidence="3 8" id="KW-0812">Transmembrane</keyword>
<gene>
    <name evidence="11" type="ORF">ACFP2V_15385</name>
</gene>
<dbReference type="Pfam" id="PF13581">
    <property type="entry name" value="HATPase_c_2"/>
    <property type="match status" value="1"/>
</dbReference>
<dbReference type="Gene3D" id="3.60.40.10">
    <property type="entry name" value="PPM-type phosphatase domain"/>
    <property type="match status" value="1"/>
</dbReference>
<evidence type="ECO:0000256" key="2">
    <source>
        <dbReference type="ARBA" id="ARBA00022475"/>
    </source>
</evidence>
<dbReference type="Gene3D" id="3.30.450.40">
    <property type="match status" value="1"/>
</dbReference>
<dbReference type="RefSeq" id="WP_381211560.1">
    <property type="nucleotide sequence ID" value="NZ_JBHSPC010000038.1"/>
</dbReference>
<dbReference type="PANTHER" id="PTHR43156:SF2">
    <property type="entry name" value="STAGE II SPORULATION PROTEIN E"/>
    <property type="match status" value="1"/>
</dbReference>
<evidence type="ECO:0000256" key="6">
    <source>
        <dbReference type="ARBA" id="ARBA00023136"/>
    </source>
</evidence>
<accession>A0ABW0XPA3</accession>
<keyword evidence="6 8" id="KW-0472">Membrane</keyword>
<dbReference type="Pfam" id="PF17203">
    <property type="entry name" value="sCache_3_2"/>
    <property type="match status" value="1"/>
</dbReference>
<dbReference type="SUPFAM" id="SSF81606">
    <property type="entry name" value="PP2C-like"/>
    <property type="match status" value="1"/>
</dbReference>
<sequence>MDDRGTAAEEANDAVTAHSHRPPPIPSRPSGGRAARVGSARQRDRRGGGSWPGRSLLRVRSVAGQVFVLQVLVVTLIITAALVALVFQARRDSTHEAESRSRAVATTFAYSPQTVAAMTGPNPSKVLQPLADKIGRATDVDLVVVYSPDGVRYTHPDPAQIGKAVVGPLRPPTSSLTQQVDTSKGRSVVSYVPVTAPDGTVVGSVGVGITVHKVAGMAAQQFPVILGATGVALAICAGGTALVSRRLLRQTHGLGPVEMTRMYDHHDAVLHAVREGVLIVGGDGQLVLANDEARRLLDLPPDAERRQVTDLGLSPAIVELLTSERTATDEVLLSADRLLAVNKRRTVPDNGSAGSVVTLRDTTELRALSGHAEASRERLSLLYDAGARIGSSLDVERTAHELAGVAVPRFADLVTVDLAEVVLRGEEPTGRSTVMRRAGVSTVHTGLPLMAVGETVRFPDATPQARCVKSGRAVLEADLRTAEGWRTLAPDRAEEFLGHGIHSLIAVPLRARGTVLGSVDFWRSERAEPYDESDVLFAEELSAWAAVALDNARRYTREHAMAVTLQRSLLPRDLPDLSALEAAHRYLPAQAGVGGDWYDVIELSGARVALVVGDVVGHGLHAAATMGRLRTAVHNFATLDLPPDELLARVDDLVARLDRERADQGDDEGLIGATCLYVVYDPAAGRCSLARAGHPPPALVRPDGTVSFPDLPAGPLLGLGDLPFETTELEVPEGSQLVLYTDGLIETRDRDIDVGLEILRGALSHPDRTPEQTCDAVLDALLPNGGNDDVALLVARTRVLDPERVACWDVPPEAAAVSGVRADVTRQLAAWNLTEAGFTTELILSELVTNAIRHGTVPIHVRLLRDRRLICEVSDGSSTSPHLRQAATTDEGGRGLFLVARYAERWGTRYTPTGKVIWAEQPLDGGASEPGAALTGDDILDQWSDAAL</sequence>
<dbReference type="Gene3D" id="3.30.565.10">
    <property type="entry name" value="Histidine kinase-like ATPase, C-terminal domain"/>
    <property type="match status" value="1"/>
</dbReference>
<evidence type="ECO:0000256" key="5">
    <source>
        <dbReference type="ARBA" id="ARBA00022989"/>
    </source>
</evidence>
<evidence type="ECO:0000259" key="9">
    <source>
        <dbReference type="SMART" id="SM00065"/>
    </source>
</evidence>
<evidence type="ECO:0000256" key="1">
    <source>
        <dbReference type="ARBA" id="ARBA00004651"/>
    </source>
</evidence>
<reference evidence="12" key="1">
    <citation type="journal article" date="2019" name="Int. J. Syst. Evol. Microbiol.">
        <title>The Global Catalogue of Microorganisms (GCM) 10K type strain sequencing project: providing services to taxonomists for standard genome sequencing and annotation.</title>
        <authorList>
            <consortium name="The Broad Institute Genomics Platform"/>
            <consortium name="The Broad Institute Genome Sequencing Center for Infectious Disease"/>
            <person name="Wu L."/>
            <person name="Ma J."/>
        </authorList>
    </citation>
    <scope>NUCLEOTIDE SEQUENCE [LARGE SCALE GENOMIC DNA]</scope>
    <source>
        <strain evidence="12">JCM 13852</strain>
    </source>
</reference>
<evidence type="ECO:0000256" key="4">
    <source>
        <dbReference type="ARBA" id="ARBA00022801"/>
    </source>
</evidence>